<evidence type="ECO:0000313" key="3">
    <source>
        <dbReference type="EMBL" id="CAD7646900.1"/>
    </source>
</evidence>
<proteinExistence type="inferred from homology"/>
<dbReference type="InterPro" id="IPR024079">
    <property type="entry name" value="MetalloPept_cat_dom_sf"/>
</dbReference>
<dbReference type="OrthoDB" id="6513663at2759"/>
<comment type="similarity">
    <text evidence="1">Belongs to the peptidase M13 family.</text>
</comment>
<keyword evidence="4" id="KW-1185">Reference proteome</keyword>
<name>A0A7R9QIK1_9ACAR</name>
<dbReference type="GO" id="GO:0016485">
    <property type="term" value="P:protein processing"/>
    <property type="evidence" value="ECO:0007669"/>
    <property type="project" value="TreeGrafter"/>
</dbReference>
<dbReference type="SUPFAM" id="SSF55486">
    <property type="entry name" value="Metalloproteases ('zincins'), catalytic domain"/>
    <property type="match status" value="1"/>
</dbReference>
<dbReference type="GO" id="GO:0005886">
    <property type="term" value="C:plasma membrane"/>
    <property type="evidence" value="ECO:0007669"/>
    <property type="project" value="TreeGrafter"/>
</dbReference>
<dbReference type="EMBL" id="OC917385">
    <property type="protein sequence ID" value="CAD7646900.1"/>
    <property type="molecule type" value="Genomic_DNA"/>
</dbReference>
<dbReference type="PANTHER" id="PTHR11733">
    <property type="entry name" value="ZINC METALLOPROTEASE FAMILY M13 NEPRILYSIN-RELATED"/>
    <property type="match status" value="1"/>
</dbReference>
<dbReference type="PANTHER" id="PTHR11733:SF167">
    <property type="entry name" value="FI17812P1-RELATED"/>
    <property type="match status" value="1"/>
</dbReference>
<evidence type="ECO:0000259" key="2">
    <source>
        <dbReference type="Pfam" id="PF01431"/>
    </source>
</evidence>
<accession>A0A7R9QIK1</accession>
<dbReference type="GO" id="GO:0004222">
    <property type="term" value="F:metalloendopeptidase activity"/>
    <property type="evidence" value="ECO:0007669"/>
    <property type="project" value="InterPro"/>
</dbReference>
<dbReference type="EMBL" id="CAJPVJ010002560">
    <property type="protein sequence ID" value="CAG2166448.1"/>
    <property type="molecule type" value="Genomic_DNA"/>
</dbReference>
<organism evidence="3">
    <name type="scientific">Oppiella nova</name>
    <dbReference type="NCBI Taxonomy" id="334625"/>
    <lineage>
        <taxon>Eukaryota</taxon>
        <taxon>Metazoa</taxon>
        <taxon>Ecdysozoa</taxon>
        <taxon>Arthropoda</taxon>
        <taxon>Chelicerata</taxon>
        <taxon>Arachnida</taxon>
        <taxon>Acari</taxon>
        <taxon>Acariformes</taxon>
        <taxon>Sarcoptiformes</taxon>
        <taxon>Oribatida</taxon>
        <taxon>Brachypylina</taxon>
        <taxon>Oppioidea</taxon>
        <taxon>Oppiidae</taxon>
        <taxon>Oppiella</taxon>
    </lineage>
</organism>
<dbReference type="AlphaFoldDB" id="A0A7R9QIK1"/>
<dbReference type="Gene3D" id="3.40.390.10">
    <property type="entry name" value="Collagenase (Catalytic Domain)"/>
    <property type="match status" value="1"/>
</dbReference>
<dbReference type="Proteomes" id="UP000728032">
    <property type="component" value="Unassembled WGS sequence"/>
</dbReference>
<dbReference type="InterPro" id="IPR018497">
    <property type="entry name" value="Peptidase_M13_C"/>
</dbReference>
<sequence length="162" mass="18832">MPRYNADERLLYPWNDTNIQIFLSKAKCFVDQYSAYFDQSIHMNLDGMKTFEEDIGDIAGLKASFNAFNRIVTQNLNKIYNDIKLLPNFSQYTPQQLFFLSYAQKWCRYITPTQVRIKILRGVHSPEKYRVNGALSNFADFSHAFDCPVGSAMNPGVKCEMW</sequence>
<dbReference type="PROSITE" id="PS51885">
    <property type="entry name" value="NEPRILYSIN"/>
    <property type="match status" value="1"/>
</dbReference>
<dbReference type="InterPro" id="IPR000718">
    <property type="entry name" value="Peptidase_M13"/>
</dbReference>
<dbReference type="Pfam" id="PF01431">
    <property type="entry name" value="Peptidase_M13"/>
    <property type="match status" value="1"/>
</dbReference>
<reference evidence="3" key="1">
    <citation type="submission" date="2020-11" db="EMBL/GenBank/DDBJ databases">
        <authorList>
            <person name="Tran Van P."/>
        </authorList>
    </citation>
    <scope>NUCLEOTIDE SEQUENCE</scope>
</reference>
<protein>
    <recommendedName>
        <fullName evidence="2">Peptidase M13 C-terminal domain-containing protein</fullName>
    </recommendedName>
</protein>
<evidence type="ECO:0000313" key="4">
    <source>
        <dbReference type="Proteomes" id="UP000728032"/>
    </source>
</evidence>
<feature type="domain" description="Peptidase M13 C-terminal" evidence="2">
    <location>
        <begin position="9"/>
        <end position="160"/>
    </location>
</feature>
<gene>
    <name evidence="3" type="ORF">ONB1V03_LOCUS5970</name>
</gene>
<evidence type="ECO:0000256" key="1">
    <source>
        <dbReference type="ARBA" id="ARBA00007357"/>
    </source>
</evidence>